<dbReference type="EMBL" id="MDTU01000004">
    <property type="protein sequence ID" value="ODN41250.1"/>
    <property type="molecule type" value="Genomic_DNA"/>
</dbReference>
<sequence>MNYQLLKYKDFFMALDTVITPLKPILTAVGQSAVDAIINANPNLSEEELRDKLKESKIGGKRYPVIRIKLTAKSGVRFWKFYEKFF</sequence>
<reference evidence="1 2" key="1">
    <citation type="submission" date="2016-08" db="EMBL/GenBank/DDBJ databases">
        <title>Draft genome sequence of Candidatus Piscirickettsia litoralis, from seawater.</title>
        <authorList>
            <person name="Wan X."/>
            <person name="Lee A.J."/>
            <person name="Hou S."/>
            <person name="Donachie S.P."/>
        </authorList>
    </citation>
    <scope>NUCLEOTIDE SEQUENCE [LARGE SCALE GENOMIC DNA]</scope>
    <source>
        <strain evidence="1 2">Y2</strain>
    </source>
</reference>
<evidence type="ECO:0000313" key="2">
    <source>
        <dbReference type="Proteomes" id="UP000094329"/>
    </source>
</evidence>
<accession>A0ABX2ZYH9</accession>
<organism evidence="1 2">
    <name type="scientific">Piscirickettsia litoralis</name>
    <dbReference type="NCBI Taxonomy" id="1891921"/>
    <lineage>
        <taxon>Bacteria</taxon>
        <taxon>Pseudomonadati</taxon>
        <taxon>Pseudomonadota</taxon>
        <taxon>Gammaproteobacteria</taxon>
        <taxon>Thiotrichales</taxon>
        <taxon>Piscirickettsiaceae</taxon>
        <taxon>Piscirickettsia</taxon>
    </lineage>
</organism>
<name>A0ABX2ZYH9_9GAMM</name>
<keyword evidence="2" id="KW-1185">Reference proteome</keyword>
<dbReference type="Proteomes" id="UP000094329">
    <property type="component" value="Unassembled WGS sequence"/>
</dbReference>
<gene>
    <name evidence="1" type="ORF">BGC07_16885</name>
</gene>
<comment type="caution">
    <text evidence="1">The sequence shown here is derived from an EMBL/GenBank/DDBJ whole genome shotgun (WGS) entry which is preliminary data.</text>
</comment>
<proteinExistence type="predicted"/>
<protein>
    <submittedName>
        <fullName evidence="1">Uncharacterized protein</fullName>
    </submittedName>
</protein>
<evidence type="ECO:0000313" key="1">
    <source>
        <dbReference type="EMBL" id="ODN41250.1"/>
    </source>
</evidence>